<name>A0AAD8GST5_9APIA</name>
<reference evidence="1" key="2">
    <citation type="submission" date="2023-05" db="EMBL/GenBank/DDBJ databases">
        <authorList>
            <person name="Schelkunov M.I."/>
        </authorList>
    </citation>
    <scope>NUCLEOTIDE SEQUENCE</scope>
    <source>
        <strain evidence="1">Hsosn_3</strain>
        <tissue evidence="1">Leaf</tissue>
    </source>
</reference>
<proteinExistence type="predicted"/>
<dbReference type="Proteomes" id="UP001237642">
    <property type="component" value="Unassembled WGS sequence"/>
</dbReference>
<dbReference type="AlphaFoldDB" id="A0AAD8GST5"/>
<evidence type="ECO:0000313" key="2">
    <source>
        <dbReference type="Proteomes" id="UP001237642"/>
    </source>
</evidence>
<gene>
    <name evidence="1" type="ORF">POM88_052209</name>
</gene>
<reference evidence="1" key="1">
    <citation type="submission" date="2023-02" db="EMBL/GenBank/DDBJ databases">
        <title>Genome of toxic invasive species Heracleum sosnowskyi carries increased number of genes despite the absence of recent whole-genome duplications.</title>
        <authorList>
            <person name="Schelkunov M."/>
            <person name="Shtratnikova V."/>
            <person name="Makarenko M."/>
            <person name="Klepikova A."/>
            <person name="Omelchenko D."/>
            <person name="Novikova G."/>
            <person name="Obukhova E."/>
            <person name="Bogdanov V."/>
            <person name="Penin A."/>
            <person name="Logacheva M."/>
        </authorList>
    </citation>
    <scope>NUCLEOTIDE SEQUENCE</scope>
    <source>
        <strain evidence="1">Hsosn_3</strain>
        <tissue evidence="1">Leaf</tissue>
    </source>
</reference>
<sequence>MTNCAGDGGYRINFPWRGNICAESLVRFPPTALIGVAGFYCLEFWPKRHKRRLTVKIFPVYIYTCKITYENGCAGASSPAVPTIVRSIDCLGHGKLGRLSTFNWSGKPKLKVLGMEITQ</sequence>
<accession>A0AAD8GST5</accession>
<organism evidence="1 2">
    <name type="scientific">Heracleum sosnowskyi</name>
    <dbReference type="NCBI Taxonomy" id="360622"/>
    <lineage>
        <taxon>Eukaryota</taxon>
        <taxon>Viridiplantae</taxon>
        <taxon>Streptophyta</taxon>
        <taxon>Embryophyta</taxon>
        <taxon>Tracheophyta</taxon>
        <taxon>Spermatophyta</taxon>
        <taxon>Magnoliopsida</taxon>
        <taxon>eudicotyledons</taxon>
        <taxon>Gunneridae</taxon>
        <taxon>Pentapetalae</taxon>
        <taxon>asterids</taxon>
        <taxon>campanulids</taxon>
        <taxon>Apiales</taxon>
        <taxon>Apiaceae</taxon>
        <taxon>Apioideae</taxon>
        <taxon>apioid superclade</taxon>
        <taxon>Tordylieae</taxon>
        <taxon>Tordyliinae</taxon>
        <taxon>Heracleum</taxon>
    </lineage>
</organism>
<dbReference type="EMBL" id="JAUIZM010000012">
    <property type="protein sequence ID" value="KAK1353844.1"/>
    <property type="molecule type" value="Genomic_DNA"/>
</dbReference>
<comment type="caution">
    <text evidence="1">The sequence shown here is derived from an EMBL/GenBank/DDBJ whole genome shotgun (WGS) entry which is preliminary data.</text>
</comment>
<evidence type="ECO:0000313" key="1">
    <source>
        <dbReference type="EMBL" id="KAK1353844.1"/>
    </source>
</evidence>
<protein>
    <submittedName>
        <fullName evidence="1">Uncharacterized protein</fullName>
    </submittedName>
</protein>
<keyword evidence="2" id="KW-1185">Reference proteome</keyword>